<feature type="compositionally biased region" description="Acidic residues" evidence="1">
    <location>
        <begin position="367"/>
        <end position="385"/>
    </location>
</feature>
<comment type="caution">
    <text evidence="2">The sequence shown here is derived from an EMBL/GenBank/DDBJ whole genome shotgun (WGS) entry which is preliminary data.</text>
</comment>
<name>A0ABQ5GIX5_9ASTR</name>
<feature type="compositionally biased region" description="Acidic residues" evidence="1">
    <location>
        <begin position="414"/>
        <end position="423"/>
    </location>
</feature>
<sequence length="981" mass="111754">MDTTKAQQKALDDALVAPENRLMIRKCNQRLSSMLKSNEPTIQVALDALKLTPFYNAFEVSADVPEIYMQEFWATVTKHHYSLRLKLNEPLFEEEILPLIRDLGHTGDIKVLSDVNINHMHQPWRSLAAIINKCLSGKTTGLERLCLSCAQLLWGMYYKKHIDYVYLLWEDFMFQVENKDSKKNNDIFYPRFTKVIVDYFMAKNPSISRRNKMFWHTHLTDQDILESEAYKTYHAYATGEKTLKPKKKKADSESSPKEKPAQASKGKRLKTSSKAAQSTKKKQPATKSKAKGLTVLSEVALTEDEQMELATKKSRIQTHKSHASGLGDGVDTLSKVPDEQPQKKSGIDEGAGDKPEVPYVPEYNSNSEEDSWTFSDGDDDDDVNEESNVHDDSNESDNKGDDFVHPNLSTYTPDDQDEEENVEDKEKAEGGEDMSDQRVHTPLYYQLSEKSENQEDDDVEDGEEYDDEEMLYGDLNLNRERNDADMSEAQATKNMENAHDEGIESVLNQNIQSDTLIDIPVTTATETPSSDTTTLQPSTLHIHSLQTPVTINSTTFPTTTLPEIPNFASLFGFEQRVSSLEIEMSELKQTNQFVEVVSSILDIVDNYLALTMKEAVDVVVQLKSNKLREEAQAENQDFINSLDSNMNKIIKQHVKAQTFKIMSKLEKYVTDTLGAEVLKNLYNALVEAYNTDKDIISTYGDVVTISRGHGDEDKDEEPYARLNQGTKRRRSDKETESTNEPTHKESKTTSSSRGASRSQPTDLDDSTHQEFNTGDEDVTPSREAQDERHSQSSFDELMATPIEFSAFLMNRLKIDYLTQELLTGPTYDLMKGSCKSVAELEYHLEEVFKATNDQLDWNNPEGTPYPHDLSKPLPLIPNARGRPVIPFDHFINNDLEYLKGGSLSHKYTTSITKTKGLKRYRFYGYATNMETSKDVYSKHRIIAVISLKIMKFYGYSHLEEITVRRQDDKLYKFREGDFKRL</sequence>
<dbReference type="EMBL" id="BQNB010018551">
    <property type="protein sequence ID" value="GJT75662.1"/>
    <property type="molecule type" value="Genomic_DNA"/>
</dbReference>
<dbReference type="Proteomes" id="UP001151760">
    <property type="component" value="Unassembled WGS sequence"/>
</dbReference>
<reference evidence="2" key="2">
    <citation type="submission" date="2022-01" db="EMBL/GenBank/DDBJ databases">
        <authorList>
            <person name="Yamashiro T."/>
            <person name="Shiraishi A."/>
            <person name="Satake H."/>
            <person name="Nakayama K."/>
        </authorList>
    </citation>
    <scope>NUCLEOTIDE SEQUENCE</scope>
</reference>
<evidence type="ECO:0000313" key="3">
    <source>
        <dbReference type="Proteomes" id="UP001151760"/>
    </source>
</evidence>
<feature type="compositionally biased region" description="Acidic residues" evidence="1">
    <location>
        <begin position="454"/>
        <end position="466"/>
    </location>
</feature>
<evidence type="ECO:0008006" key="4">
    <source>
        <dbReference type="Google" id="ProtNLM"/>
    </source>
</evidence>
<feature type="region of interest" description="Disordered" evidence="1">
    <location>
        <begin position="241"/>
        <end position="466"/>
    </location>
</feature>
<evidence type="ECO:0000313" key="2">
    <source>
        <dbReference type="EMBL" id="GJT75662.1"/>
    </source>
</evidence>
<feature type="compositionally biased region" description="Basic and acidic residues" evidence="1">
    <location>
        <begin position="424"/>
        <end position="439"/>
    </location>
</feature>
<reference evidence="2" key="1">
    <citation type="journal article" date="2022" name="Int. J. Mol. Sci.">
        <title>Draft Genome of Tanacetum Coccineum: Genomic Comparison of Closely Related Tanacetum-Family Plants.</title>
        <authorList>
            <person name="Yamashiro T."/>
            <person name="Shiraishi A."/>
            <person name="Nakayama K."/>
            <person name="Satake H."/>
        </authorList>
    </citation>
    <scope>NUCLEOTIDE SEQUENCE</scope>
</reference>
<feature type="compositionally biased region" description="Basic and acidic residues" evidence="1">
    <location>
        <begin position="250"/>
        <end position="260"/>
    </location>
</feature>
<accession>A0ABQ5GIX5</accession>
<gene>
    <name evidence="2" type="ORF">Tco_1042387</name>
</gene>
<feature type="region of interest" description="Disordered" evidence="1">
    <location>
        <begin position="707"/>
        <end position="795"/>
    </location>
</feature>
<keyword evidence="3" id="KW-1185">Reference proteome</keyword>
<feature type="compositionally biased region" description="Basic and acidic residues" evidence="1">
    <location>
        <begin position="731"/>
        <end position="747"/>
    </location>
</feature>
<protein>
    <recommendedName>
        <fullName evidence="4">Monodehydroascorbate reductase</fullName>
    </recommendedName>
</protein>
<feature type="compositionally biased region" description="Basic and acidic residues" evidence="1">
    <location>
        <begin position="336"/>
        <end position="356"/>
    </location>
</feature>
<organism evidence="2 3">
    <name type="scientific">Tanacetum coccineum</name>
    <dbReference type="NCBI Taxonomy" id="301880"/>
    <lineage>
        <taxon>Eukaryota</taxon>
        <taxon>Viridiplantae</taxon>
        <taxon>Streptophyta</taxon>
        <taxon>Embryophyta</taxon>
        <taxon>Tracheophyta</taxon>
        <taxon>Spermatophyta</taxon>
        <taxon>Magnoliopsida</taxon>
        <taxon>eudicotyledons</taxon>
        <taxon>Gunneridae</taxon>
        <taxon>Pentapetalae</taxon>
        <taxon>asterids</taxon>
        <taxon>campanulids</taxon>
        <taxon>Asterales</taxon>
        <taxon>Asteraceae</taxon>
        <taxon>Asteroideae</taxon>
        <taxon>Anthemideae</taxon>
        <taxon>Anthemidinae</taxon>
        <taxon>Tanacetum</taxon>
    </lineage>
</organism>
<feature type="compositionally biased region" description="Basic residues" evidence="1">
    <location>
        <begin position="279"/>
        <end position="290"/>
    </location>
</feature>
<feature type="compositionally biased region" description="Polar residues" evidence="1">
    <location>
        <begin position="748"/>
        <end position="761"/>
    </location>
</feature>
<evidence type="ECO:0000256" key="1">
    <source>
        <dbReference type="SAM" id="MobiDB-lite"/>
    </source>
</evidence>
<feature type="compositionally biased region" description="Basic and acidic residues" evidence="1">
    <location>
        <begin position="387"/>
        <end position="404"/>
    </location>
</feature>
<feature type="compositionally biased region" description="Basic and acidic residues" evidence="1">
    <location>
        <begin position="779"/>
        <end position="790"/>
    </location>
</feature>
<feature type="compositionally biased region" description="Basic residues" evidence="1">
    <location>
        <begin position="312"/>
        <end position="322"/>
    </location>
</feature>
<proteinExistence type="predicted"/>